<dbReference type="InterPro" id="IPR026906">
    <property type="entry name" value="LRR_5"/>
</dbReference>
<dbReference type="PANTHER" id="PTHR45661">
    <property type="entry name" value="SURFACE ANTIGEN"/>
    <property type="match status" value="1"/>
</dbReference>
<dbReference type="OrthoDB" id="411641at2759"/>
<name>A0A9W7ANY3_9STRA</name>
<evidence type="ECO:0000313" key="2">
    <source>
        <dbReference type="Proteomes" id="UP001165122"/>
    </source>
</evidence>
<keyword evidence="2" id="KW-1185">Reference proteome</keyword>
<gene>
    <name evidence="1" type="ORF">TrLO_g12</name>
</gene>
<protein>
    <submittedName>
        <fullName evidence="1">Uncharacterized protein</fullName>
    </submittedName>
</protein>
<organism evidence="1 2">
    <name type="scientific">Triparma laevis f. longispina</name>
    <dbReference type="NCBI Taxonomy" id="1714387"/>
    <lineage>
        <taxon>Eukaryota</taxon>
        <taxon>Sar</taxon>
        <taxon>Stramenopiles</taxon>
        <taxon>Ochrophyta</taxon>
        <taxon>Bolidophyceae</taxon>
        <taxon>Parmales</taxon>
        <taxon>Triparmaceae</taxon>
        <taxon>Triparma</taxon>
    </lineage>
</organism>
<dbReference type="PANTHER" id="PTHR45661:SF3">
    <property type="entry name" value="IG-LIKE DOMAIN-CONTAINING PROTEIN"/>
    <property type="match status" value="1"/>
</dbReference>
<comment type="caution">
    <text evidence="1">The sequence shown here is derived from an EMBL/GenBank/DDBJ whole genome shotgun (WGS) entry which is preliminary data.</text>
</comment>
<reference evidence="2" key="1">
    <citation type="journal article" date="2023" name="Commun. Biol.">
        <title>Genome analysis of Parmales, the sister group of diatoms, reveals the evolutionary specialization of diatoms from phago-mixotrophs to photoautotrophs.</title>
        <authorList>
            <person name="Ban H."/>
            <person name="Sato S."/>
            <person name="Yoshikawa S."/>
            <person name="Yamada K."/>
            <person name="Nakamura Y."/>
            <person name="Ichinomiya M."/>
            <person name="Sato N."/>
            <person name="Blanc-Mathieu R."/>
            <person name="Endo H."/>
            <person name="Kuwata A."/>
            <person name="Ogata H."/>
        </authorList>
    </citation>
    <scope>NUCLEOTIDE SEQUENCE [LARGE SCALE GENOMIC DNA]</scope>
    <source>
        <strain evidence="2">NIES 3700</strain>
    </source>
</reference>
<proteinExistence type="predicted"/>
<evidence type="ECO:0000313" key="1">
    <source>
        <dbReference type="EMBL" id="GMH71769.1"/>
    </source>
</evidence>
<dbReference type="EMBL" id="BRXW01000643">
    <property type="protein sequence ID" value="GMH71769.1"/>
    <property type="molecule type" value="Genomic_DNA"/>
</dbReference>
<dbReference type="Pfam" id="PF13306">
    <property type="entry name" value="LRR_5"/>
    <property type="match status" value="1"/>
</dbReference>
<dbReference type="InterPro" id="IPR032675">
    <property type="entry name" value="LRR_dom_sf"/>
</dbReference>
<dbReference type="AlphaFoldDB" id="A0A9W7ANY3"/>
<dbReference type="InterPro" id="IPR053139">
    <property type="entry name" value="Surface_bspA-like"/>
</dbReference>
<dbReference type="Proteomes" id="UP001165122">
    <property type="component" value="Unassembled WGS sequence"/>
</dbReference>
<dbReference type="SUPFAM" id="SSF52058">
    <property type="entry name" value="L domain-like"/>
    <property type="match status" value="1"/>
</dbReference>
<dbReference type="Gene3D" id="3.80.10.10">
    <property type="entry name" value="Ribonuclease Inhibitor"/>
    <property type="match status" value="1"/>
</dbReference>
<accession>A0A9W7ANY3</accession>
<sequence>MSKSNSTTLTTISTVPATTDQFMYTPEFTKHFVEFVYIETLMVLRLSTKEWNAAVDALINKGVKSGELMVHGGNDISNLAAYARKARRELVTRVVFLLNITKVGKRACYYTVNLVVVDIPEGVESIGYRAFSDCRKLTTVSFPTTLTSIGAIAFNECSCLDTVDLLHTNLQKLGVEAFNRNPCSELRSTTIPDSLQTLGGHIFHGCSKLVPSDISTDDKNTIISYLRSKQNPKTKFIFYM</sequence>